<gene>
    <name evidence="2" type="ORF">CTOB1V02_LOCUS3888</name>
</gene>
<proteinExistence type="predicted"/>
<reference evidence="2" key="1">
    <citation type="submission" date="2020-11" db="EMBL/GenBank/DDBJ databases">
        <authorList>
            <person name="Tran Van P."/>
        </authorList>
    </citation>
    <scope>NUCLEOTIDE SEQUENCE</scope>
</reference>
<feature type="compositionally biased region" description="Basic residues" evidence="1">
    <location>
        <begin position="93"/>
        <end position="108"/>
    </location>
</feature>
<feature type="region of interest" description="Disordered" evidence="1">
    <location>
        <begin position="132"/>
        <end position="274"/>
    </location>
</feature>
<feature type="compositionally biased region" description="Low complexity" evidence="1">
    <location>
        <begin position="133"/>
        <end position="147"/>
    </location>
</feature>
<feature type="compositionally biased region" description="Acidic residues" evidence="1">
    <location>
        <begin position="74"/>
        <end position="88"/>
    </location>
</feature>
<feature type="region of interest" description="Disordered" evidence="1">
    <location>
        <begin position="295"/>
        <end position="328"/>
    </location>
</feature>
<feature type="compositionally biased region" description="Basic and acidic residues" evidence="1">
    <location>
        <begin position="262"/>
        <end position="274"/>
    </location>
</feature>
<dbReference type="EMBL" id="OB660705">
    <property type="protein sequence ID" value="CAD7225960.1"/>
    <property type="molecule type" value="Genomic_DNA"/>
</dbReference>
<sequence length="328" mass="35764">MTVAEILSNNGTISTLVPGTDEVLLKCLRNIRKANSRKSRAQPSVDEDENTEKDNRIVPVVKQAKSVEQILAEVDADSDDEDDLEDDDDTRKKSSRKKLVAGRRKGKKSTWIQEDGDAVDLMDPGSVRNISASKPLLLLGQSKSKGSVNPFKTMPDGRLLITEDKDDDSSGGDDSDSEVEFRDSVSMISDKMKNLGHAGPVLGKRKMDSSSSSAAGSRTSLYEAGGSGIHRPLSGNMGPPKKRRWNESLRTQSAGGQMGAEFKAKKGKGDVKKKGAKFDPFAYVPLKKEALNRRKQSKFSGQFKGLVKGARKGATDGIRKRKKQKAKR</sequence>
<evidence type="ECO:0000313" key="2">
    <source>
        <dbReference type="EMBL" id="CAD7225960.1"/>
    </source>
</evidence>
<feature type="compositionally biased region" description="Basic residues" evidence="1">
    <location>
        <begin position="319"/>
        <end position="328"/>
    </location>
</feature>
<accession>A0A7R8ZLH0</accession>
<feature type="compositionally biased region" description="Acidic residues" evidence="1">
    <location>
        <begin position="164"/>
        <end position="178"/>
    </location>
</feature>
<dbReference type="PANTHER" id="PTHR48287">
    <property type="entry name" value="ARM REPEAT SUPERFAMILY PROTEIN"/>
    <property type="match status" value="1"/>
</dbReference>
<evidence type="ECO:0000256" key="1">
    <source>
        <dbReference type="SAM" id="MobiDB-lite"/>
    </source>
</evidence>
<name>A0A7R8ZLH0_9CRUS</name>
<protein>
    <submittedName>
        <fullName evidence="2">Uncharacterized protein</fullName>
    </submittedName>
</protein>
<feature type="region of interest" description="Disordered" evidence="1">
    <location>
        <begin position="34"/>
        <end position="110"/>
    </location>
</feature>
<dbReference type="OrthoDB" id="2192888at2759"/>
<dbReference type="InterPro" id="IPR052087">
    <property type="entry name" value="RRP12"/>
</dbReference>
<dbReference type="PANTHER" id="PTHR48287:SF1">
    <property type="entry name" value="ARM REPEAT SUPERFAMILY PROTEIN"/>
    <property type="match status" value="1"/>
</dbReference>
<organism evidence="2">
    <name type="scientific">Cyprideis torosa</name>
    <dbReference type="NCBI Taxonomy" id="163714"/>
    <lineage>
        <taxon>Eukaryota</taxon>
        <taxon>Metazoa</taxon>
        <taxon>Ecdysozoa</taxon>
        <taxon>Arthropoda</taxon>
        <taxon>Crustacea</taxon>
        <taxon>Oligostraca</taxon>
        <taxon>Ostracoda</taxon>
        <taxon>Podocopa</taxon>
        <taxon>Podocopida</taxon>
        <taxon>Cytherocopina</taxon>
        <taxon>Cytheroidea</taxon>
        <taxon>Cytherideidae</taxon>
        <taxon>Cyprideis</taxon>
    </lineage>
</organism>
<dbReference type="AlphaFoldDB" id="A0A7R8ZLH0"/>